<protein>
    <submittedName>
        <fullName evidence="3">Uncharacterized protein</fullName>
    </submittedName>
</protein>
<proteinExistence type="predicted"/>
<dbReference type="Proteomes" id="UP000887566">
    <property type="component" value="Unplaced"/>
</dbReference>
<accession>A0A914ULV8</accession>
<keyword evidence="1" id="KW-1133">Transmembrane helix</keyword>
<keyword evidence="1" id="KW-0472">Membrane</keyword>
<keyword evidence="1" id="KW-0812">Transmembrane</keyword>
<evidence type="ECO:0000256" key="1">
    <source>
        <dbReference type="SAM" id="Phobius"/>
    </source>
</evidence>
<dbReference type="AlphaFoldDB" id="A0A914ULV8"/>
<sequence length="110" mass="12530">MMQCQAEMISDTRRIPDVGTVTGKEQEAAVCGAMRNYVDCVKYPIRYECGYRAWYVVREVIVRPTKLLMPQCDIASSAAKLHTNSCLLILPVFSVIVVYFYSCRNRPTLI</sequence>
<organism evidence="2 3">
    <name type="scientific">Plectus sambesii</name>
    <dbReference type="NCBI Taxonomy" id="2011161"/>
    <lineage>
        <taxon>Eukaryota</taxon>
        <taxon>Metazoa</taxon>
        <taxon>Ecdysozoa</taxon>
        <taxon>Nematoda</taxon>
        <taxon>Chromadorea</taxon>
        <taxon>Plectida</taxon>
        <taxon>Plectina</taxon>
        <taxon>Plectoidea</taxon>
        <taxon>Plectidae</taxon>
        <taxon>Plectus</taxon>
    </lineage>
</organism>
<keyword evidence="2" id="KW-1185">Reference proteome</keyword>
<feature type="transmembrane region" description="Helical" evidence="1">
    <location>
        <begin position="81"/>
        <end position="101"/>
    </location>
</feature>
<dbReference type="WBParaSite" id="PSAMB.scaffold10939size3726.g33740.t1">
    <property type="protein sequence ID" value="PSAMB.scaffold10939size3726.g33740.t1"/>
    <property type="gene ID" value="PSAMB.scaffold10939size3726.g33740"/>
</dbReference>
<dbReference type="PANTHER" id="PTHR37431">
    <property type="entry name" value="PROTEIN CBG06927"/>
    <property type="match status" value="1"/>
</dbReference>
<dbReference type="PANTHER" id="PTHR37431:SF7">
    <property type="entry name" value="DUF19 DOMAIN-CONTAINING PROTEIN"/>
    <property type="match status" value="1"/>
</dbReference>
<reference evidence="3" key="1">
    <citation type="submission" date="2022-11" db="UniProtKB">
        <authorList>
            <consortium name="WormBaseParasite"/>
        </authorList>
    </citation>
    <scope>IDENTIFICATION</scope>
</reference>
<name>A0A914ULV8_9BILA</name>
<evidence type="ECO:0000313" key="2">
    <source>
        <dbReference type="Proteomes" id="UP000887566"/>
    </source>
</evidence>
<evidence type="ECO:0000313" key="3">
    <source>
        <dbReference type="WBParaSite" id="PSAMB.scaffold10939size3726.g33740.t1"/>
    </source>
</evidence>